<dbReference type="Pfam" id="PF21783">
    <property type="entry name" value="YNCE"/>
    <property type="match status" value="1"/>
</dbReference>
<dbReference type="AlphaFoldDB" id="A0A6L9MUH0"/>
<dbReference type="Gene3D" id="2.130.10.10">
    <property type="entry name" value="YVTN repeat-like/Quinoprotein amine dehydrogenase"/>
    <property type="match status" value="2"/>
</dbReference>
<accession>A0A6L9MUH0</accession>
<organism evidence="3 4">
    <name type="scientific">Alteromonas hispanica</name>
    <dbReference type="NCBI Taxonomy" id="315421"/>
    <lineage>
        <taxon>Bacteria</taxon>
        <taxon>Pseudomonadati</taxon>
        <taxon>Pseudomonadota</taxon>
        <taxon>Gammaproteobacteria</taxon>
        <taxon>Alteromonadales</taxon>
        <taxon>Alteromonadaceae</taxon>
        <taxon>Alteromonas/Salinimonas group</taxon>
        <taxon>Alteromonas</taxon>
    </lineage>
</organism>
<reference evidence="3 4" key="1">
    <citation type="submission" date="2020-01" db="EMBL/GenBank/DDBJ databases">
        <title>Genomes of bacteria type strains.</title>
        <authorList>
            <person name="Chen J."/>
            <person name="Zhu S."/>
            <person name="Yang J."/>
        </authorList>
    </citation>
    <scope>NUCLEOTIDE SEQUENCE [LARGE SCALE GENOMIC DNA]</scope>
    <source>
        <strain evidence="3 4">LMG 22958</strain>
    </source>
</reference>
<gene>
    <name evidence="3" type="ORF">GTW09_09170</name>
</gene>
<dbReference type="SUPFAM" id="SSF51004">
    <property type="entry name" value="C-terminal (heme d1) domain of cytochrome cd1-nitrite reductase"/>
    <property type="match status" value="1"/>
</dbReference>
<dbReference type="InterPro" id="IPR048433">
    <property type="entry name" value="YNCE-like_beta-prop"/>
</dbReference>
<dbReference type="RefSeq" id="WP_163111633.1">
    <property type="nucleotide sequence ID" value="NZ_JAAAWP010000004.1"/>
</dbReference>
<evidence type="ECO:0000256" key="1">
    <source>
        <dbReference type="ARBA" id="ARBA00022729"/>
    </source>
</evidence>
<dbReference type="InterPro" id="IPR051200">
    <property type="entry name" value="Host-pathogen_enzymatic-act"/>
</dbReference>
<dbReference type="PANTHER" id="PTHR47197">
    <property type="entry name" value="PROTEIN NIRF"/>
    <property type="match status" value="1"/>
</dbReference>
<feature type="domain" description="YNCE-like beta-propeller" evidence="2">
    <location>
        <begin position="52"/>
        <end position="215"/>
    </location>
</feature>
<proteinExistence type="predicted"/>
<dbReference type="InterPro" id="IPR011048">
    <property type="entry name" value="Haem_d1_sf"/>
</dbReference>
<dbReference type="Proteomes" id="UP000478837">
    <property type="component" value="Unassembled WGS sequence"/>
</dbReference>
<comment type="caution">
    <text evidence="3">The sequence shown here is derived from an EMBL/GenBank/DDBJ whole genome shotgun (WGS) entry which is preliminary data.</text>
</comment>
<evidence type="ECO:0000313" key="3">
    <source>
        <dbReference type="EMBL" id="NDW21687.1"/>
    </source>
</evidence>
<sequence>MRKLTHFLSLKVLINMGEPMKRFSFVLFIFVVVISMANGAQAEESRLSKGLLAVVNKSDNSISVIDINDKRIIKTLPTGKGPHELVMSNNQKWAVSTNFVGGDSLTVFNLRELEVERTIPLEALKGPHGAAFLTDNKHVIFTSGKAKHLGIVNVETGALETKIKTAQDTTHMVVLNKDESRAFATNIRSDSISVLDLQNQSRVKNIATFSMPEAIGYRASAHEIWYGANKEGRLVVINPDTEQEIAQWQGFSFPYRVLFNHDESVAMVPDFQNHYIRFFDANNKKELGTLALEEGAGPQGITLHPKHDIAFLSLNLKNKIVAIDIHTREVIAEFPTGTNPDGVIFISR</sequence>
<keyword evidence="4" id="KW-1185">Reference proteome</keyword>
<keyword evidence="1" id="KW-0732">Signal</keyword>
<protein>
    <recommendedName>
        <fullName evidence="2">YNCE-like beta-propeller domain-containing protein</fullName>
    </recommendedName>
</protein>
<dbReference type="PANTHER" id="PTHR47197:SF3">
    <property type="entry name" value="DIHYDRO-HEME D1 DEHYDROGENASE"/>
    <property type="match status" value="1"/>
</dbReference>
<evidence type="ECO:0000259" key="2">
    <source>
        <dbReference type="Pfam" id="PF21783"/>
    </source>
</evidence>
<evidence type="ECO:0000313" key="4">
    <source>
        <dbReference type="Proteomes" id="UP000478837"/>
    </source>
</evidence>
<dbReference type="InterPro" id="IPR015943">
    <property type="entry name" value="WD40/YVTN_repeat-like_dom_sf"/>
</dbReference>
<name>A0A6L9MUH0_9ALTE</name>
<dbReference type="EMBL" id="JAAAWP010000004">
    <property type="protein sequence ID" value="NDW21687.1"/>
    <property type="molecule type" value="Genomic_DNA"/>
</dbReference>